<dbReference type="OrthoDB" id="688481at2759"/>
<dbReference type="PANTHER" id="PTHR27006">
    <property type="entry name" value="PROMASTIGOTE SURFACE ANTIGEN PROTEIN PSA"/>
    <property type="match status" value="1"/>
</dbReference>
<evidence type="ECO:0000256" key="1">
    <source>
        <dbReference type="ARBA" id="ARBA00012513"/>
    </source>
</evidence>
<dbReference type="Pfam" id="PF07714">
    <property type="entry name" value="PK_Tyr_Ser-Thr"/>
    <property type="match status" value="1"/>
</dbReference>
<evidence type="ECO:0000259" key="9">
    <source>
        <dbReference type="PROSITE" id="PS50011"/>
    </source>
</evidence>
<evidence type="ECO:0000256" key="3">
    <source>
        <dbReference type="ARBA" id="ARBA00022679"/>
    </source>
</evidence>
<dbReference type="InterPro" id="IPR001245">
    <property type="entry name" value="Ser-Thr/Tyr_kinase_cat_dom"/>
</dbReference>
<dbReference type="Proteomes" id="UP000000226">
    <property type="component" value="Chromosome 11"/>
</dbReference>
<dbReference type="GO" id="GO:0005524">
    <property type="term" value="F:ATP binding"/>
    <property type="evidence" value="ECO:0007669"/>
    <property type="project" value="UniProtKB-KW"/>
</dbReference>
<organism evidence="10 11">
    <name type="scientific">Phaseolus vulgaris</name>
    <name type="common">Kidney bean</name>
    <name type="synonym">French bean</name>
    <dbReference type="NCBI Taxonomy" id="3885"/>
    <lineage>
        <taxon>Eukaryota</taxon>
        <taxon>Viridiplantae</taxon>
        <taxon>Streptophyta</taxon>
        <taxon>Embryophyta</taxon>
        <taxon>Tracheophyta</taxon>
        <taxon>Spermatophyta</taxon>
        <taxon>Magnoliopsida</taxon>
        <taxon>eudicotyledons</taxon>
        <taxon>Gunneridae</taxon>
        <taxon>Pentapetalae</taxon>
        <taxon>rosids</taxon>
        <taxon>fabids</taxon>
        <taxon>Fabales</taxon>
        <taxon>Fabaceae</taxon>
        <taxon>Papilionoideae</taxon>
        <taxon>50 kb inversion clade</taxon>
        <taxon>NPAAA clade</taxon>
        <taxon>indigoferoid/millettioid clade</taxon>
        <taxon>Phaseoleae</taxon>
        <taxon>Phaseolus</taxon>
    </lineage>
</organism>
<keyword evidence="5" id="KW-0418">Kinase</keyword>
<sequence length="218" mass="25003">MACHVQILSILTDDEKRKQLDCKLRLTIINGIARDLLYLHEDSRLKVIHRDLKASNVLLDHDMNPKISDFRLAKKHLKLDRTKQIQNDFGVLVLETICGRKNNGFYLSEHGQTLLLYAWRTWCEGKCLELMDPMLEKSFKGSEVEKCIHIALLCVQENATYRPTMSDVVVMLGSDNMTLPKPKHPAFSVGRKVSEEVQIDYEFSKTELKAEIQSSASK</sequence>
<evidence type="ECO:0000256" key="4">
    <source>
        <dbReference type="ARBA" id="ARBA00022741"/>
    </source>
</evidence>
<dbReference type="PANTHER" id="PTHR27006:SF606">
    <property type="entry name" value="INTERLEUKIN-1 RECEPTOR-ASSOCIATED KINASE 4"/>
    <property type="match status" value="1"/>
</dbReference>
<comment type="catalytic activity">
    <reaction evidence="7">
        <text>L-threonyl-[protein] + ATP = O-phospho-L-threonyl-[protein] + ADP + H(+)</text>
        <dbReference type="Rhea" id="RHEA:46608"/>
        <dbReference type="Rhea" id="RHEA-COMP:11060"/>
        <dbReference type="Rhea" id="RHEA-COMP:11605"/>
        <dbReference type="ChEBI" id="CHEBI:15378"/>
        <dbReference type="ChEBI" id="CHEBI:30013"/>
        <dbReference type="ChEBI" id="CHEBI:30616"/>
        <dbReference type="ChEBI" id="CHEBI:61977"/>
        <dbReference type="ChEBI" id="CHEBI:456216"/>
        <dbReference type="EC" id="2.7.11.1"/>
    </reaction>
</comment>
<dbReference type="PROSITE" id="PS00108">
    <property type="entry name" value="PROTEIN_KINASE_ST"/>
    <property type="match status" value="1"/>
</dbReference>
<keyword evidence="3" id="KW-0808">Transferase</keyword>
<dbReference type="FunFam" id="1.10.510.10:FF:001023">
    <property type="entry name" value="Os07g0541700 protein"/>
    <property type="match status" value="1"/>
</dbReference>
<dbReference type="PROSITE" id="PS50011">
    <property type="entry name" value="PROTEIN_KINASE_DOM"/>
    <property type="match status" value="1"/>
</dbReference>
<dbReference type="GO" id="GO:0004674">
    <property type="term" value="F:protein serine/threonine kinase activity"/>
    <property type="evidence" value="ECO:0007669"/>
    <property type="project" value="UniProtKB-KW"/>
</dbReference>
<evidence type="ECO:0000313" key="10">
    <source>
        <dbReference type="EMBL" id="ESW05603.1"/>
    </source>
</evidence>
<dbReference type="InterPro" id="IPR011009">
    <property type="entry name" value="Kinase-like_dom_sf"/>
</dbReference>
<dbReference type="InterPro" id="IPR000719">
    <property type="entry name" value="Prot_kinase_dom"/>
</dbReference>
<evidence type="ECO:0000256" key="7">
    <source>
        <dbReference type="ARBA" id="ARBA00047899"/>
    </source>
</evidence>
<protein>
    <recommendedName>
        <fullName evidence="1">non-specific serine/threonine protein kinase</fullName>
        <ecNumber evidence="1">2.7.11.1</ecNumber>
    </recommendedName>
</protein>
<keyword evidence="2" id="KW-0723">Serine/threonine-protein kinase</keyword>
<dbReference type="EC" id="2.7.11.1" evidence="1"/>
<evidence type="ECO:0000256" key="5">
    <source>
        <dbReference type="ARBA" id="ARBA00022777"/>
    </source>
</evidence>
<name>V7AL59_PHAVU</name>
<proteinExistence type="predicted"/>
<dbReference type="Gramene" id="ESW05603">
    <property type="protein sequence ID" value="ESW05603"/>
    <property type="gene ID" value="PHAVU_011G193700g"/>
</dbReference>
<evidence type="ECO:0000313" key="11">
    <source>
        <dbReference type="Proteomes" id="UP000000226"/>
    </source>
</evidence>
<evidence type="ECO:0000256" key="2">
    <source>
        <dbReference type="ARBA" id="ARBA00022527"/>
    </source>
</evidence>
<dbReference type="Gene3D" id="1.10.510.10">
    <property type="entry name" value="Transferase(Phosphotransferase) domain 1"/>
    <property type="match status" value="2"/>
</dbReference>
<evidence type="ECO:0000256" key="8">
    <source>
        <dbReference type="ARBA" id="ARBA00048679"/>
    </source>
</evidence>
<dbReference type="eggNOG" id="ENOG502QWDY">
    <property type="taxonomic scope" value="Eukaryota"/>
</dbReference>
<keyword evidence="6" id="KW-0067">ATP-binding</keyword>
<keyword evidence="11" id="KW-1185">Reference proteome</keyword>
<dbReference type="SUPFAM" id="SSF56112">
    <property type="entry name" value="Protein kinase-like (PK-like)"/>
    <property type="match status" value="1"/>
</dbReference>
<evidence type="ECO:0000256" key="6">
    <source>
        <dbReference type="ARBA" id="ARBA00022840"/>
    </source>
</evidence>
<dbReference type="AlphaFoldDB" id="V7AL59"/>
<dbReference type="EMBL" id="CM002298">
    <property type="protein sequence ID" value="ESW05603.1"/>
    <property type="molecule type" value="Genomic_DNA"/>
</dbReference>
<dbReference type="OMA" id="GTWIELM"/>
<dbReference type="InterPro" id="IPR008271">
    <property type="entry name" value="Ser/Thr_kinase_AS"/>
</dbReference>
<comment type="catalytic activity">
    <reaction evidence="8">
        <text>L-seryl-[protein] + ATP = O-phospho-L-seryl-[protein] + ADP + H(+)</text>
        <dbReference type="Rhea" id="RHEA:17989"/>
        <dbReference type="Rhea" id="RHEA-COMP:9863"/>
        <dbReference type="Rhea" id="RHEA-COMP:11604"/>
        <dbReference type="ChEBI" id="CHEBI:15378"/>
        <dbReference type="ChEBI" id="CHEBI:29999"/>
        <dbReference type="ChEBI" id="CHEBI:30616"/>
        <dbReference type="ChEBI" id="CHEBI:83421"/>
        <dbReference type="ChEBI" id="CHEBI:456216"/>
        <dbReference type="EC" id="2.7.11.1"/>
    </reaction>
</comment>
<gene>
    <name evidence="10" type="ORF">PHAVU_011G193700g</name>
</gene>
<accession>V7AL59</accession>
<dbReference type="STRING" id="3885.V7AL59"/>
<feature type="non-terminal residue" evidence="10">
    <location>
        <position position="218"/>
    </location>
</feature>
<feature type="domain" description="Protein kinase" evidence="9">
    <location>
        <begin position="1"/>
        <end position="187"/>
    </location>
</feature>
<keyword evidence="4" id="KW-0547">Nucleotide-binding</keyword>
<reference evidence="11" key="1">
    <citation type="journal article" date="2014" name="Nat. Genet.">
        <title>A reference genome for common bean and genome-wide analysis of dual domestications.</title>
        <authorList>
            <person name="Schmutz J."/>
            <person name="McClean P.E."/>
            <person name="Mamidi S."/>
            <person name="Wu G.A."/>
            <person name="Cannon S.B."/>
            <person name="Grimwood J."/>
            <person name="Jenkins J."/>
            <person name="Shu S."/>
            <person name="Song Q."/>
            <person name="Chavarro C."/>
            <person name="Torres-Torres M."/>
            <person name="Geffroy V."/>
            <person name="Moghaddam S.M."/>
            <person name="Gao D."/>
            <person name="Abernathy B."/>
            <person name="Barry K."/>
            <person name="Blair M."/>
            <person name="Brick M.A."/>
            <person name="Chovatia M."/>
            <person name="Gepts P."/>
            <person name="Goodstein D.M."/>
            <person name="Gonzales M."/>
            <person name="Hellsten U."/>
            <person name="Hyten D.L."/>
            <person name="Jia G."/>
            <person name="Kelly J.D."/>
            <person name="Kudrna D."/>
            <person name="Lee R."/>
            <person name="Richard M.M."/>
            <person name="Miklas P.N."/>
            <person name="Osorno J.M."/>
            <person name="Rodrigues J."/>
            <person name="Thareau V."/>
            <person name="Urrea C.A."/>
            <person name="Wang M."/>
            <person name="Yu Y."/>
            <person name="Zhang M."/>
            <person name="Wing R.A."/>
            <person name="Cregan P.B."/>
            <person name="Rokhsar D.S."/>
            <person name="Jackson S.A."/>
        </authorList>
    </citation>
    <scope>NUCLEOTIDE SEQUENCE [LARGE SCALE GENOMIC DNA]</scope>
    <source>
        <strain evidence="11">cv. G19833</strain>
    </source>
</reference>